<protein>
    <recommendedName>
        <fullName evidence="4">Peptidase M50B-like-domain-containing protein</fullName>
    </recommendedName>
</protein>
<keyword evidence="3" id="KW-1185">Reference proteome</keyword>
<evidence type="ECO:0000313" key="3">
    <source>
        <dbReference type="Proteomes" id="UP000827549"/>
    </source>
</evidence>
<accession>A0AAF0Y500</accession>
<reference evidence="2" key="1">
    <citation type="submission" date="2023-10" db="EMBL/GenBank/DDBJ databases">
        <authorList>
            <person name="Noh H."/>
        </authorList>
    </citation>
    <scope>NUCLEOTIDE SEQUENCE</scope>
    <source>
        <strain evidence="2">DUCC4014</strain>
    </source>
</reference>
<feature type="transmembrane region" description="Helical" evidence="1">
    <location>
        <begin position="51"/>
        <end position="69"/>
    </location>
</feature>
<dbReference type="InterPro" id="IPR049500">
    <property type="entry name" value="Peptidase_M50B-like"/>
</dbReference>
<organism evidence="2 3">
    <name type="scientific">Vanrija pseudolonga</name>
    <dbReference type="NCBI Taxonomy" id="143232"/>
    <lineage>
        <taxon>Eukaryota</taxon>
        <taxon>Fungi</taxon>
        <taxon>Dikarya</taxon>
        <taxon>Basidiomycota</taxon>
        <taxon>Agaricomycotina</taxon>
        <taxon>Tremellomycetes</taxon>
        <taxon>Trichosporonales</taxon>
        <taxon>Trichosporonaceae</taxon>
        <taxon>Vanrija</taxon>
    </lineage>
</organism>
<dbReference type="EMBL" id="CP086715">
    <property type="protein sequence ID" value="WOO79502.1"/>
    <property type="molecule type" value="Genomic_DNA"/>
</dbReference>
<keyword evidence="1" id="KW-0812">Transmembrane</keyword>
<name>A0AAF0Y500_9TREE</name>
<sequence>MAPVDAPLNGTATPAAFITITGVEVTGRLTPNGTQRWVQPLALSADPVTRVTLIVAACYIVAIAILPYLKTLIYPFKLLTVGMHEMSHALAGVLTCGSVERIELDPDEGGATHMRGGVAWITLPAGYLGSSAIGAALIACGFDTNASKIACLDLGLMFLLTLFWARRSVVAWLTIALMVGLILICWLVAHSVALRFLVLFIGVMSCMYCLWDIIDDTLKTKKKGSDASEFAKVVKFGSSRMWGFAAGILVGIVAFKADWAQQRASADKFLGGECVSVASLTPGAP</sequence>
<feature type="transmembrane region" description="Helical" evidence="1">
    <location>
        <begin position="196"/>
        <end position="214"/>
    </location>
</feature>
<gene>
    <name evidence="2" type="ORF">LOC62_02G003025</name>
</gene>
<feature type="transmembrane region" description="Helical" evidence="1">
    <location>
        <begin position="118"/>
        <end position="142"/>
    </location>
</feature>
<feature type="transmembrane region" description="Helical" evidence="1">
    <location>
        <begin position="241"/>
        <end position="259"/>
    </location>
</feature>
<evidence type="ECO:0000313" key="2">
    <source>
        <dbReference type="EMBL" id="WOO79502.1"/>
    </source>
</evidence>
<evidence type="ECO:0000256" key="1">
    <source>
        <dbReference type="SAM" id="Phobius"/>
    </source>
</evidence>
<evidence type="ECO:0008006" key="4">
    <source>
        <dbReference type="Google" id="ProtNLM"/>
    </source>
</evidence>
<dbReference type="Proteomes" id="UP000827549">
    <property type="component" value="Chromosome 2"/>
</dbReference>
<keyword evidence="1" id="KW-0472">Membrane</keyword>
<dbReference type="RefSeq" id="XP_062625534.1">
    <property type="nucleotide sequence ID" value="XM_062769550.1"/>
</dbReference>
<dbReference type="PANTHER" id="PTHR33979:SF2">
    <property type="entry name" value="PEPTIDASE M50B-LIKE-DOMAIN-CONTAINING PROTEIN"/>
    <property type="match status" value="1"/>
</dbReference>
<feature type="transmembrane region" description="Helical" evidence="1">
    <location>
        <begin position="171"/>
        <end position="189"/>
    </location>
</feature>
<dbReference type="GeneID" id="87806271"/>
<dbReference type="PANTHER" id="PTHR33979">
    <property type="entry name" value="OS02G0221600 PROTEIN"/>
    <property type="match status" value="1"/>
</dbReference>
<keyword evidence="1" id="KW-1133">Transmembrane helix</keyword>
<proteinExistence type="predicted"/>
<dbReference type="Pfam" id="PF13398">
    <property type="entry name" value="Peptidase_M50B"/>
    <property type="match status" value="1"/>
</dbReference>
<dbReference type="AlphaFoldDB" id="A0AAF0Y500"/>